<organism evidence="11 13">
    <name type="scientific">Encephalitozoon hellem</name>
    <name type="common">Microsporidian parasite</name>
    <dbReference type="NCBI Taxonomy" id="27973"/>
    <lineage>
        <taxon>Eukaryota</taxon>
        <taxon>Fungi</taxon>
        <taxon>Fungi incertae sedis</taxon>
        <taxon>Microsporidia</taxon>
        <taxon>Unikaryonidae</taxon>
        <taxon>Encephalitozoon</taxon>
    </lineage>
</organism>
<accession>A0A9Q9F975</accession>
<dbReference type="InterPro" id="IPR013246">
    <property type="entry name" value="SAGA_su_Sgf11"/>
</dbReference>
<dbReference type="GO" id="GO:0070461">
    <property type="term" value="C:SAGA-type complex"/>
    <property type="evidence" value="ECO:0007669"/>
    <property type="project" value="UniProtKB-ARBA"/>
</dbReference>
<evidence type="ECO:0000313" key="12">
    <source>
        <dbReference type="EMBL" id="WEL38276.1"/>
    </source>
</evidence>
<evidence type="ECO:0000313" key="11">
    <source>
        <dbReference type="EMBL" id="UTX42817.1"/>
    </source>
</evidence>
<evidence type="ECO:0000256" key="6">
    <source>
        <dbReference type="ARBA" id="ARBA00023015"/>
    </source>
</evidence>
<dbReference type="GO" id="GO:0008270">
    <property type="term" value="F:zinc ion binding"/>
    <property type="evidence" value="ECO:0007669"/>
    <property type="project" value="UniProtKB-KW"/>
</dbReference>
<gene>
    <name evidence="11" type="ORF">GPU96_03g05400</name>
    <name evidence="12" type="ORF">PFJ87_03g01350</name>
</gene>
<dbReference type="Proteomes" id="UP001217963">
    <property type="component" value="Chromosome III"/>
</dbReference>
<dbReference type="AlphaFoldDB" id="A0A9Q9F975"/>
<keyword evidence="7 10" id="KW-0010">Activator</keyword>
<reference evidence="12 14" key="2">
    <citation type="submission" date="2023-02" db="EMBL/GenBank/DDBJ databases">
        <title>Encephalitozoon hellem ATCC 50451 complete genome.</title>
        <authorList>
            <person name="Mascarenhas dos Santos A.C."/>
            <person name="Julian A.T."/>
            <person name="Pombert J.-F."/>
        </authorList>
    </citation>
    <scope>NUCLEOTIDE SEQUENCE [LARGE SCALE GENOMIC DNA]</scope>
    <source>
        <strain evidence="12 14">ATCC 50451</strain>
    </source>
</reference>
<dbReference type="GO" id="GO:0005634">
    <property type="term" value="C:nucleus"/>
    <property type="evidence" value="ECO:0007669"/>
    <property type="project" value="UniProtKB-SubCell"/>
</dbReference>
<keyword evidence="8" id="KW-0804">Transcription</keyword>
<dbReference type="EMBL" id="CP075149">
    <property type="protein sequence ID" value="UTX42817.1"/>
    <property type="molecule type" value="Genomic_DNA"/>
</dbReference>
<evidence type="ECO:0000256" key="1">
    <source>
        <dbReference type="ARBA" id="ARBA00004123"/>
    </source>
</evidence>
<keyword evidence="9" id="KW-0539">Nucleus</keyword>
<keyword evidence="14" id="KW-1185">Reference proteome</keyword>
<reference evidence="11" key="1">
    <citation type="submission" date="2021-05" db="EMBL/GenBank/DDBJ databases">
        <title>Encephalitozoon hellem ATCC 50604 Complete Genome.</title>
        <authorList>
            <person name="Mascarenhas dos Santos A.C."/>
            <person name="Julian A.T."/>
            <person name="Pombert J.-F."/>
        </authorList>
    </citation>
    <scope>NUCLEOTIDE SEQUENCE</scope>
    <source>
        <strain evidence="11">ATCC 50604</strain>
    </source>
</reference>
<dbReference type="EMBL" id="CP119064">
    <property type="protein sequence ID" value="WEL38276.1"/>
    <property type="molecule type" value="Genomic_DNA"/>
</dbReference>
<evidence type="ECO:0000256" key="5">
    <source>
        <dbReference type="ARBA" id="ARBA00022853"/>
    </source>
</evidence>
<keyword evidence="6" id="KW-0805">Transcription regulation</keyword>
<evidence type="ECO:0000256" key="3">
    <source>
        <dbReference type="ARBA" id="ARBA00022771"/>
    </source>
</evidence>
<proteinExistence type="inferred from homology"/>
<protein>
    <recommendedName>
        <fullName evidence="10">SAGA-associated factor 11</fullName>
    </recommendedName>
</protein>
<keyword evidence="3" id="KW-0863">Zinc-finger</keyword>
<keyword evidence="5" id="KW-0156">Chromatin regulator</keyword>
<evidence type="ECO:0000256" key="4">
    <source>
        <dbReference type="ARBA" id="ARBA00022833"/>
    </source>
</evidence>
<evidence type="ECO:0000256" key="2">
    <source>
        <dbReference type="ARBA" id="ARBA00022723"/>
    </source>
</evidence>
<comment type="subcellular location">
    <subcellularLocation>
        <location evidence="1 10">Nucleus</location>
    </subcellularLocation>
</comment>
<dbReference type="GO" id="GO:0006325">
    <property type="term" value="P:chromatin organization"/>
    <property type="evidence" value="ECO:0007669"/>
    <property type="project" value="UniProtKB-KW"/>
</dbReference>
<evidence type="ECO:0000313" key="14">
    <source>
        <dbReference type="Proteomes" id="UP001217963"/>
    </source>
</evidence>
<dbReference type="Pfam" id="PF08209">
    <property type="entry name" value="Sgf11"/>
    <property type="match status" value="1"/>
</dbReference>
<comment type="similarity">
    <text evidence="10">Belongs to the SGF11 family.</text>
</comment>
<evidence type="ECO:0000313" key="13">
    <source>
        <dbReference type="Proteomes" id="UP001059546"/>
    </source>
</evidence>
<name>A0A9Q9F975_ENCHE</name>
<keyword evidence="4" id="KW-0862">Zinc</keyword>
<evidence type="ECO:0000256" key="10">
    <source>
        <dbReference type="RuleBase" id="RU261113"/>
    </source>
</evidence>
<evidence type="ECO:0000256" key="7">
    <source>
        <dbReference type="ARBA" id="ARBA00023159"/>
    </source>
</evidence>
<sequence>MKIGKIIESVFMHILKEYLLRTVLERCKQEYAARPRNYVITPCTPVSRLKCPSCQRLVVARKFTWHLSRCMKLDHAGR</sequence>
<keyword evidence="2" id="KW-0479">Metal-binding</keyword>
<evidence type="ECO:0000256" key="9">
    <source>
        <dbReference type="ARBA" id="ARBA00023242"/>
    </source>
</evidence>
<evidence type="ECO:0000256" key="8">
    <source>
        <dbReference type="ARBA" id="ARBA00023163"/>
    </source>
</evidence>
<dbReference type="Proteomes" id="UP001059546">
    <property type="component" value="Chromosome III"/>
</dbReference>